<dbReference type="AlphaFoldDB" id="A0A439DKK6"/>
<dbReference type="Proteomes" id="UP000286045">
    <property type="component" value="Unassembled WGS sequence"/>
</dbReference>
<feature type="transmembrane region" description="Helical" evidence="6">
    <location>
        <begin position="495"/>
        <end position="520"/>
    </location>
</feature>
<dbReference type="InterPro" id="IPR036259">
    <property type="entry name" value="MFS_trans_sf"/>
</dbReference>
<gene>
    <name evidence="8" type="ORF">EKO27_g234</name>
</gene>
<keyword evidence="2 6" id="KW-0812">Transmembrane</keyword>
<dbReference type="Gene3D" id="1.20.1250.20">
    <property type="entry name" value="MFS general substrate transporter like domains"/>
    <property type="match status" value="1"/>
</dbReference>
<feature type="transmembrane region" description="Helical" evidence="6">
    <location>
        <begin position="196"/>
        <end position="213"/>
    </location>
</feature>
<protein>
    <recommendedName>
        <fullName evidence="7">Major facilitator superfamily (MFS) profile domain-containing protein</fullName>
    </recommendedName>
</protein>
<reference evidence="8 9" key="1">
    <citation type="submission" date="2018-12" db="EMBL/GenBank/DDBJ databases">
        <title>Draft genome sequence of Xylaria grammica IHI A82.</title>
        <authorList>
            <person name="Buettner E."/>
            <person name="Kellner H."/>
        </authorList>
    </citation>
    <scope>NUCLEOTIDE SEQUENCE [LARGE SCALE GENOMIC DNA]</scope>
    <source>
        <strain evidence="8 9">IHI A82</strain>
    </source>
</reference>
<organism evidence="8 9">
    <name type="scientific">Xylaria grammica</name>
    <dbReference type="NCBI Taxonomy" id="363999"/>
    <lineage>
        <taxon>Eukaryota</taxon>
        <taxon>Fungi</taxon>
        <taxon>Dikarya</taxon>
        <taxon>Ascomycota</taxon>
        <taxon>Pezizomycotina</taxon>
        <taxon>Sordariomycetes</taxon>
        <taxon>Xylariomycetidae</taxon>
        <taxon>Xylariales</taxon>
        <taxon>Xylariaceae</taxon>
        <taxon>Xylaria</taxon>
    </lineage>
</organism>
<dbReference type="GO" id="GO:0005886">
    <property type="term" value="C:plasma membrane"/>
    <property type="evidence" value="ECO:0007669"/>
    <property type="project" value="TreeGrafter"/>
</dbReference>
<dbReference type="STRING" id="363999.A0A439DKK6"/>
<dbReference type="GO" id="GO:1990961">
    <property type="term" value="P:xenobiotic detoxification by transmembrane export across the plasma membrane"/>
    <property type="evidence" value="ECO:0007669"/>
    <property type="project" value="TreeGrafter"/>
</dbReference>
<comment type="subcellular location">
    <subcellularLocation>
        <location evidence="1">Membrane</location>
        <topology evidence="1">Multi-pass membrane protein</topology>
    </subcellularLocation>
</comment>
<dbReference type="PANTHER" id="PTHR23502">
    <property type="entry name" value="MAJOR FACILITATOR SUPERFAMILY"/>
    <property type="match status" value="1"/>
</dbReference>
<feature type="transmembrane region" description="Helical" evidence="6">
    <location>
        <begin position="154"/>
        <end position="176"/>
    </location>
</feature>
<dbReference type="GO" id="GO:0015244">
    <property type="term" value="F:fluconazole transmembrane transporter activity"/>
    <property type="evidence" value="ECO:0007669"/>
    <property type="project" value="TreeGrafter"/>
</dbReference>
<name>A0A439DKK6_9PEZI</name>
<sequence>MISSTHHPLQGTPLGDLLRYLSRRRLMRYPEDQDGFVPVFHTGSGAGAPEYPDLSSDGSLDQECGMQPPNDMKDGGGGAPTTRAVLSGTEELGLATEKGDGSLLGHGQPMLVLLRKEEERQASPDSRRDRIVMVDWYSPSDTANPKNFSTTKKLYVYFAINYANATVYLSSSIYAASQPGIMAEYGVSSTVASLGLALYVLGYGVGPIVLSPLADVDRIGRNPPYLVSMSVFVLLSILAATSSSLEGILVLRFLQGFFGSPLLSSGGASLSDICNEDMKPFALYTWACSGFGAASLAPIISGYTVVALGWRWPLWEVVIFNAPALLFLLLMPETSEPTILDARARRLQARDPSTVYRGIWCLQHVDSPRDLLFRSIIIPWKMHALDPSILFTSLFTGLVYGIYYSFFEVFPIVYEGVYGLHPGPAGLPYFALITGVIAAGIPYCAFVHYYVNRRRGSKDGEMPPERRLLPAVLGSFLVPTGLFLFAFTARSDVHWIIPTLGFGITASGLVLILQCIFVYITYSYPRYSASAFGGNACVRSFIAFAALLWSRPLYDNLGVARGSSILGGACVLGIIGIFVLYFYGAQLRARSRFAA</sequence>
<dbReference type="EMBL" id="RYZI01000002">
    <property type="protein sequence ID" value="RWA14945.1"/>
    <property type="molecule type" value="Genomic_DNA"/>
</dbReference>
<dbReference type="InterPro" id="IPR011701">
    <property type="entry name" value="MFS"/>
</dbReference>
<evidence type="ECO:0000259" key="7">
    <source>
        <dbReference type="PROSITE" id="PS50850"/>
    </source>
</evidence>
<feature type="transmembrane region" description="Helical" evidence="6">
    <location>
        <begin position="282"/>
        <end position="306"/>
    </location>
</feature>
<feature type="transmembrane region" description="Helical" evidence="6">
    <location>
        <begin position="532"/>
        <end position="550"/>
    </location>
</feature>
<feature type="transmembrane region" description="Helical" evidence="6">
    <location>
        <begin position="468"/>
        <end position="489"/>
    </location>
</feature>
<evidence type="ECO:0000256" key="3">
    <source>
        <dbReference type="ARBA" id="ARBA00022989"/>
    </source>
</evidence>
<feature type="transmembrane region" description="Helical" evidence="6">
    <location>
        <begin position="562"/>
        <end position="583"/>
    </location>
</feature>
<dbReference type="CDD" id="cd17323">
    <property type="entry name" value="MFS_Tpo1_MDR_like"/>
    <property type="match status" value="1"/>
</dbReference>
<keyword evidence="9" id="KW-1185">Reference proteome</keyword>
<feature type="transmembrane region" description="Helical" evidence="6">
    <location>
        <begin position="225"/>
        <end position="243"/>
    </location>
</feature>
<feature type="domain" description="Major facilitator superfamily (MFS) profile" evidence="7">
    <location>
        <begin position="156"/>
        <end position="588"/>
    </location>
</feature>
<evidence type="ECO:0000256" key="6">
    <source>
        <dbReference type="SAM" id="Phobius"/>
    </source>
</evidence>
<evidence type="ECO:0000256" key="4">
    <source>
        <dbReference type="ARBA" id="ARBA00023136"/>
    </source>
</evidence>
<evidence type="ECO:0000256" key="2">
    <source>
        <dbReference type="ARBA" id="ARBA00022692"/>
    </source>
</evidence>
<evidence type="ECO:0000256" key="1">
    <source>
        <dbReference type="ARBA" id="ARBA00004141"/>
    </source>
</evidence>
<keyword evidence="3 6" id="KW-1133">Transmembrane helix</keyword>
<evidence type="ECO:0000313" key="9">
    <source>
        <dbReference type="Proteomes" id="UP000286045"/>
    </source>
</evidence>
<feature type="region of interest" description="Disordered" evidence="5">
    <location>
        <begin position="42"/>
        <end position="81"/>
    </location>
</feature>
<evidence type="ECO:0000313" key="8">
    <source>
        <dbReference type="EMBL" id="RWA14945.1"/>
    </source>
</evidence>
<dbReference type="PROSITE" id="PS50850">
    <property type="entry name" value="MFS"/>
    <property type="match status" value="1"/>
</dbReference>
<dbReference type="PANTHER" id="PTHR23502:SF23">
    <property type="entry name" value="FLUCONAZOLE RESISTANCE PROTEIN 1"/>
    <property type="match status" value="1"/>
</dbReference>
<comment type="caution">
    <text evidence="8">The sequence shown here is derived from an EMBL/GenBank/DDBJ whole genome shotgun (WGS) entry which is preliminary data.</text>
</comment>
<feature type="transmembrane region" description="Helical" evidence="6">
    <location>
        <begin position="427"/>
        <end position="447"/>
    </location>
</feature>
<evidence type="ECO:0000256" key="5">
    <source>
        <dbReference type="SAM" id="MobiDB-lite"/>
    </source>
</evidence>
<feature type="transmembrane region" description="Helical" evidence="6">
    <location>
        <begin position="389"/>
        <end position="407"/>
    </location>
</feature>
<proteinExistence type="predicted"/>
<keyword evidence="4 6" id="KW-0472">Membrane</keyword>
<dbReference type="InterPro" id="IPR020846">
    <property type="entry name" value="MFS_dom"/>
</dbReference>
<dbReference type="SUPFAM" id="SSF103473">
    <property type="entry name" value="MFS general substrate transporter"/>
    <property type="match status" value="1"/>
</dbReference>
<dbReference type="Pfam" id="PF07690">
    <property type="entry name" value="MFS_1"/>
    <property type="match status" value="1"/>
</dbReference>
<accession>A0A439DKK6</accession>